<dbReference type="PANTHER" id="PTHR36427:SF3">
    <property type="entry name" value="LARGE RIBOSOMAL SUBUNIT PROTEIN UL1M"/>
    <property type="match status" value="1"/>
</dbReference>
<dbReference type="InterPro" id="IPR023674">
    <property type="entry name" value="Ribosomal_uL1-like"/>
</dbReference>
<dbReference type="CDD" id="cd00403">
    <property type="entry name" value="Ribosomal_L1"/>
    <property type="match status" value="1"/>
</dbReference>
<evidence type="ECO:0000313" key="11">
    <source>
        <dbReference type="EMBL" id="PDW01039.1"/>
    </source>
</evidence>
<dbReference type="GO" id="GO:0000049">
    <property type="term" value="F:tRNA binding"/>
    <property type="evidence" value="ECO:0007669"/>
    <property type="project" value="UniProtKB-KW"/>
</dbReference>
<dbReference type="FunFam" id="3.40.50.790:FF:000001">
    <property type="entry name" value="50S ribosomal protein L1"/>
    <property type="match status" value="1"/>
</dbReference>
<dbReference type="PANTHER" id="PTHR36427">
    <property type="entry name" value="54S RIBOSOMAL PROTEIN L1, MITOCHONDRIAL"/>
    <property type="match status" value="1"/>
</dbReference>
<dbReference type="GO" id="GO:0006412">
    <property type="term" value="P:translation"/>
    <property type="evidence" value="ECO:0007669"/>
    <property type="project" value="UniProtKB-UniRule"/>
</dbReference>
<dbReference type="Pfam" id="PF00687">
    <property type="entry name" value="Ribosomal_L1"/>
    <property type="match status" value="1"/>
</dbReference>
<dbReference type="InterPro" id="IPR005878">
    <property type="entry name" value="Ribosom_uL1_bac-type"/>
</dbReference>
<comment type="function">
    <text evidence="9">Protein L1 is also a translational repressor protein, it controls the translation of the L11 operon by binding to its mRNA.</text>
</comment>
<dbReference type="Gene3D" id="3.40.50.790">
    <property type="match status" value="1"/>
</dbReference>
<keyword evidence="6 9" id="KW-0689">Ribosomal protein</keyword>
<keyword evidence="9" id="KW-0820">tRNA-binding</keyword>
<dbReference type="NCBIfam" id="TIGR01169">
    <property type="entry name" value="rplA_bact"/>
    <property type="match status" value="1"/>
</dbReference>
<evidence type="ECO:0000256" key="9">
    <source>
        <dbReference type="HAMAP-Rule" id="MF_01318"/>
    </source>
</evidence>
<evidence type="ECO:0000256" key="10">
    <source>
        <dbReference type="RuleBase" id="RU000659"/>
    </source>
</evidence>
<dbReference type="PROSITE" id="PS01199">
    <property type="entry name" value="RIBOSOMAL_L1"/>
    <property type="match status" value="1"/>
</dbReference>
<accession>A0A2H3KR68</accession>
<evidence type="ECO:0000256" key="4">
    <source>
        <dbReference type="ARBA" id="ARBA00022845"/>
    </source>
</evidence>
<dbReference type="InterPro" id="IPR028364">
    <property type="entry name" value="Ribosomal_uL1/biogenesis"/>
</dbReference>
<dbReference type="InterPro" id="IPR023673">
    <property type="entry name" value="Ribosomal_uL1_CS"/>
</dbReference>
<evidence type="ECO:0000256" key="6">
    <source>
        <dbReference type="ARBA" id="ARBA00022980"/>
    </source>
</evidence>
<sequence>MAKQGKKYREAAARVEPDRLYTLEEAFALVKETSYVKFDPSVEVHLRLGIDPRHADQNIRTTVALPHGTGKMVRVLVFCQNDAVQAALDAGANFAGNDELIARIDKENFFDFDVAIATPDMMGKVGRIGRKLGPRGLMPNPKSGTIVPGEDLPKTIREVRGGRVEFRNDKTGILHVAIGKLSFTPEQLHENFVALMDAVKGAKPAGAKGTFVRSVTLTSTMGPGVPVNPLLAQSAALN</sequence>
<reference evidence="11 12" key="1">
    <citation type="submission" date="2016-05" db="EMBL/GenBank/DDBJ databases">
        <authorList>
            <person name="Lavstsen T."/>
            <person name="Jespersen J.S."/>
        </authorList>
    </citation>
    <scope>NUCLEOTIDE SEQUENCE [LARGE SCALE GENOMIC DNA]</scope>
    <source>
        <strain evidence="11 12">B7-9</strain>
    </source>
</reference>
<comment type="function">
    <text evidence="9">Binds directly to 23S rRNA. The L1 stalk is quite mobile in the ribosome, and is involved in E site tRNA release.</text>
</comment>
<dbReference type="InterPro" id="IPR002143">
    <property type="entry name" value="Ribosomal_uL1"/>
</dbReference>
<dbReference type="GO" id="GO:0006417">
    <property type="term" value="P:regulation of translation"/>
    <property type="evidence" value="ECO:0007669"/>
    <property type="project" value="UniProtKB-KW"/>
</dbReference>
<evidence type="ECO:0000256" key="8">
    <source>
        <dbReference type="ARBA" id="ARBA00035241"/>
    </source>
</evidence>
<protein>
    <recommendedName>
        <fullName evidence="8 9">Large ribosomal subunit protein uL1</fullName>
    </recommendedName>
</protein>
<keyword evidence="2 9" id="KW-0678">Repressor</keyword>
<comment type="caution">
    <text evidence="11">The sequence shown here is derived from an EMBL/GenBank/DDBJ whole genome shotgun (WGS) entry which is preliminary data.</text>
</comment>
<evidence type="ECO:0000256" key="2">
    <source>
        <dbReference type="ARBA" id="ARBA00022491"/>
    </source>
</evidence>
<gene>
    <name evidence="9" type="primary">rplA</name>
    <name evidence="11" type="ORF">A9Q02_07725</name>
</gene>
<keyword evidence="5 9" id="KW-0694">RNA-binding</keyword>
<evidence type="ECO:0000256" key="3">
    <source>
        <dbReference type="ARBA" id="ARBA00022730"/>
    </source>
</evidence>
<dbReference type="Gene3D" id="3.30.190.20">
    <property type="match status" value="1"/>
</dbReference>
<dbReference type="InterPro" id="IPR016095">
    <property type="entry name" value="Ribosomal_uL1_3-a/b-sand"/>
</dbReference>
<comment type="similarity">
    <text evidence="1 9 10">Belongs to the universal ribosomal protein uL1 family.</text>
</comment>
<dbReference type="PIRSF" id="PIRSF002155">
    <property type="entry name" value="Ribosomal_L1"/>
    <property type="match status" value="1"/>
</dbReference>
<dbReference type="GO" id="GO:0015934">
    <property type="term" value="C:large ribosomal subunit"/>
    <property type="evidence" value="ECO:0007669"/>
    <property type="project" value="InterPro"/>
</dbReference>
<evidence type="ECO:0000256" key="5">
    <source>
        <dbReference type="ARBA" id="ARBA00022884"/>
    </source>
</evidence>
<keyword evidence="3 9" id="KW-0699">rRNA-binding</keyword>
<evidence type="ECO:0000313" key="12">
    <source>
        <dbReference type="Proteomes" id="UP000220922"/>
    </source>
</evidence>
<keyword evidence="7 9" id="KW-0687">Ribonucleoprotein</keyword>
<dbReference type="SUPFAM" id="SSF56808">
    <property type="entry name" value="Ribosomal protein L1"/>
    <property type="match status" value="1"/>
</dbReference>
<dbReference type="RefSeq" id="WP_097650491.1">
    <property type="nucleotide sequence ID" value="NZ_LYXE01000015.1"/>
</dbReference>
<comment type="subunit">
    <text evidence="9">Part of the 50S ribosomal subunit.</text>
</comment>
<keyword evidence="12" id="KW-1185">Reference proteome</keyword>
<dbReference type="GO" id="GO:0003735">
    <property type="term" value="F:structural constituent of ribosome"/>
    <property type="evidence" value="ECO:0007669"/>
    <property type="project" value="InterPro"/>
</dbReference>
<dbReference type="Proteomes" id="UP000220922">
    <property type="component" value="Unassembled WGS sequence"/>
</dbReference>
<keyword evidence="4 9" id="KW-0810">Translation regulation</keyword>
<proteinExistence type="inferred from homology"/>
<dbReference type="OrthoDB" id="9803740at2"/>
<name>A0A2H3KR68_9CHLR</name>
<dbReference type="EMBL" id="LYXE01000015">
    <property type="protein sequence ID" value="PDW01039.1"/>
    <property type="molecule type" value="Genomic_DNA"/>
</dbReference>
<evidence type="ECO:0000256" key="1">
    <source>
        <dbReference type="ARBA" id="ARBA00010531"/>
    </source>
</evidence>
<dbReference type="AlphaFoldDB" id="A0A2H3KR68"/>
<evidence type="ECO:0000256" key="7">
    <source>
        <dbReference type="ARBA" id="ARBA00023274"/>
    </source>
</evidence>
<organism evidence="11 12">
    <name type="scientific">Candidatus Chloroploca asiatica</name>
    <dbReference type="NCBI Taxonomy" id="1506545"/>
    <lineage>
        <taxon>Bacteria</taxon>
        <taxon>Bacillati</taxon>
        <taxon>Chloroflexota</taxon>
        <taxon>Chloroflexia</taxon>
        <taxon>Chloroflexales</taxon>
        <taxon>Chloroflexineae</taxon>
        <taxon>Oscillochloridaceae</taxon>
        <taxon>Candidatus Chloroploca</taxon>
    </lineage>
</organism>
<dbReference type="HAMAP" id="MF_01318_B">
    <property type="entry name" value="Ribosomal_uL1_B"/>
    <property type="match status" value="1"/>
</dbReference>
<dbReference type="GO" id="GO:0019843">
    <property type="term" value="F:rRNA binding"/>
    <property type="evidence" value="ECO:0007669"/>
    <property type="project" value="UniProtKB-UniRule"/>
</dbReference>